<dbReference type="OrthoDB" id="1949854at2"/>
<dbReference type="RefSeq" id="WP_095404688.1">
    <property type="nucleotide sequence ID" value="NZ_NOJZ02000001.1"/>
</dbReference>
<dbReference type="AlphaFoldDB" id="A0A371IWV1"/>
<dbReference type="Gene3D" id="3.40.50.1400">
    <property type="match status" value="1"/>
</dbReference>
<dbReference type="SUPFAM" id="SSF53800">
    <property type="entry name" value="Chelatase"/>
    <property type="match status" value="1"/>
</dbReference>
<reference evidence="2 3" key="1">
    <citation type="journal article" date="2017" name="Genome Announc.">
        <title>Draft Genome Sequence of Romboutsia maritimum sp. nov. Strain CCRI-22766(T), Isolated from Coastal Estuarine Mud.</title>
        <authorList>
            <person name="Maheux A.F."/>
            <person name="Boudreau D.K."/>
            <person name="Berube E."/>
            <person name="Boissinot M."/>
            <person name="Raymond F."/>
            <person name="Brodeur S."/>
            <person name="Corbeil J."/>
            <person name="Brightwell G."/>
            <person name="Broda D."/>
            <person name="Omar R.F."/>
            <person name="Bergeron M.G."/>
        </authorList>
    </citation>
    <scope>NUCLEOTIDE SEQUENCE [LARGE SCALE GENOMIC DNA]</scope>
    <source>
        <strain evidence="2 3">CCRI-22766</strain>
    </source>
</reference>
<name>A0A371IWV1_9FIRM</name>
<organism evidence="2 3">
    <name type="scientific">Romboutsia maritimum</name>
    <dbReference type="NCBI Taxonomy" id="2020948"/>
    <lineage>
        <taxon>Bacteria</taxon>
        <taxon>Bacillati</taxon>
        <taxon>Bacillota</taxon>
        <taxon>Clostridia</taxon>
        <taxon>Peptostreptococcales</taxon>
        <taxon>Peptostreptococcaceae</taxon>
        <taxon>Romboutsia</taxon>
    </lineage>
</organism>
<evidence type="ECO:0000313" key="2">
    <source>
        <dbReference type="EMBL" id="RDY24953.1"/>
    </source>
</evidence>
<dbReference type="EMBL" id="NOJZ02000001">
    <property type="protein sequence ID" value="RDY24953.1"/>
    <property type="molecule type" value="Genomic_DNA"/>
</dbReference>
<keyword evidence="1" id="KW-1133">Transmembrane helix</keyword>
<proteinExistence type="predicted"/>
<feature type="transmembrane region" description="Helical" evidence="1">
    <location>
        <begin position="6"/>
        <end position="33"/>
    </location>
</feature>
<evidence type="ECO:0008006" key="4">
    <source>
        <dbReference type="Google" id="ProtNLM"/>
    </source>
</evidence>
<gene>
    <name evidence="2" type="ORF">CHF27_001780</name>
</gene>
<evidence type="ECO:0000313" key="3">
    <source>
        <dbReference type="Proteomes" id="UP000243494"/>
    </source>
</evidence>
<accession>A0A371IWV1</accession>
<feature type="transmembrane region" description="Helical" evidence="1">
    <location>
        <begin position="45"/>
        <end position="65"/>
    </location>
</feature>
<sequence length="372" mass="43526">MLNSTILCVCIFLSFIFNGYMENIFIILATVLLYKEIIIAKEYKYIPYAIIISFIGVNIVVISGLRNHIEFKDILPDKEKEETVILLVSEGESKNYNLKERATDVYYKKGIKSYLTGIKNLYDYKTYYNKLGSSNFKEEAEYISQQLRSKLGSNYKVVNSYMYSTPYFENSLEDIVSRGYKKVIFCPLFMTEGKDFNIFKQRYEKLNLSTYNLKQIDMLETFYKSNNLAMFYKDEILKNAKAYNKDTGVLLVGLKNKNDLEQDILFREKIRDYILQEEKNNEIQIKLPLLENNKKDIIKSGEELLEYGIDSLYIVLPTCTIDTMYTKHLVESILSELDIGNTKFYYINPEKKYDVLVDEIFTRISLISKIGG</sequence>
<keyword evidence="3" id="KW-1185">Reference proteome</keyword>
<dbReference type="Proteomes" id="UP000243494">
    <property type="component" value="Unassembled WGS sequence"/>
</dbReference>
<comment type="caution">
    <text evidence="2">The sequence shown here is derived from an EMBL/GenBank/DDBJ whole genome shotgun (WGS) entry which is preliminary data.</text>
</comment>
<protein>
    <recommendedName>
        <fullName evidence="4">Ferrochelatase</fullName>
    </recommendedName>
</protein>
<evidence type="ECO:0000256" key="1">
    <source>
        <dbReference type="SAM" id="Phobius"/>
    </source>
</evidence>
<keyword evidence="1" id="KW-0472">Membrane</keyword>
<keyword evidence="1" id="KW-0812">Transmembrane</keyword>